<dbReference type="OrthoDB" id="9997506at2"/>
<evidence type="ECO:0000313" key="1">
    <source>
        <dbReference type="EMBL" id="RAK34505.1"/>
    </source>
</evidence>
<sequence>MRILSRIAAVLAVVVLGLTLGGSPARANLEVCPQVSTNAEGFRIWVCAEDTWVTQSDGSVLLHVYSGAKFEVSSTSANRCKITAYAALRRPGYADWKTATTTNVCTYALQPENRGWSYSYPHTITGTAATSLNVYVCMDLYYGTSTTSGWQRCVNSGWHNRSA</sequence>
<name>A0A327Z7V1_9ACTN</name>
<organism evidence="1 2">
    <name type="scientific">Actinoplanes lutulentus</name>
    <dbReference type="NCBI Taxonomy" id="1287878"/>
    <lineage>
        <taxon>Bacteria</taxon>
        <taxon>Bacillati</taxon>
        <taxon>Actinomycetota</taxon>
        <taxon>Actinomycetes</taxon>
        <taxon>Micromonosporales</taxon>
        <taxon>Micromonosporaceae</taxon>
        <taxon>Actinoplanes</taxon>
    </lineage>
</organism>
<dbReference type="EMBL" id="QLMJ01000011">
    <property type="protein sequence ID" value="RAK34505.1"/>
    <property type="molecule type" value="Genomic_DNA"/>
</dbReference>
<protein>
    <submittedName>
        <fullName evidence="1">Uncharacterized protein</fullName>
    </submittedName>
</protein>
<gene>
    <name evidence="1" type="ORF">B0I29_111104</name>
</gene>
<dbReference type="Proteomes" id="UP000249341">
    <property type="component" value="Unassembled WGS sequence"/>
</dbReference>
<evidence type="ECO:0000313" key="2">
    <source>
        <dbReference type="Proteomes" id="UP000249341"/>
    </source>
</evidence>
<accession>A0A327Z7V1</accession>
<comment type="caution">
    <text evidence="1">The sequence shown here is derived from an EMBL/GenBank/DDBJ whole genome shotgun (WGS) entry which is preliminary data.</text>
</comment>
<reference evidence="1 2" key="1">
    <citation type="submission" date="2018-06" db="EMBL/GenBank/DDBJ databases">
        <title>Genomic Encyclopedia of Type Strains, Phase III (KMG-III): the genomes of soil and plant-associated and newly described type strains.</title>
        <authorList>
            <person name="Whitman W."/>
        </authorList>
    </citation>
    <scope>NUCLEOTIDE SEQUENCE [LARGE SCALE GENOMIC DNA]</scope>
    <source>
        <strain evidence="1 2">CGMCC 4.7090</strain>
    </source>
</reference>
<keyword evidence="2" id="KW-1185">Reference proteome</keyword>
<proteinExistence type="predicted"/>
<dbReference type="AlphaFoldDB" id="A0A327Z7V1"/>
<dbReference type="RefSeq" id="WP_111651178.1">
    <property type="nucleotide sequence ID" value="NZ_JACHWI010000011.1"/>
</dbReference>